<dbReference type="Gene3D" id="3.30.450.20">
    <property type="entry name" value="PAS domain"/>
    <property type="match status" value="1"/>
</dbReference>
<dbReference type="SUPFAM" id="SSF55785">
    <property type="entry name" value="PYP-like sensor domain (PAS domain)"/>
    <property type="match status" value="1"/>
</dbReference>
<keyword evidence="10" id="KW-0418">Kinase</keyword>
<evidence type="ECO:0000256" key="3">
    <source>
        <dbReference type="ARBA" id="ARBA00022543"/>
    </source>
</evidence>
<dbReference type="InterPro" id="IPR036890">
    <property type="entry name" value="HATPase_C_sf"/>
</dbReference>
<keyword evidence="7" id="KW-0288">FMN</keyword>
<dbReference type="GO" id="GO:0005524">
    <property type="term" value="F:ATP binding"/>
    <property type="evidence" value="ECO:0007669"/>
    <property type="project" value="UniProtKB-KW"/>
</dbReference>
<evidence type="ECO:0000256" key="9">
    <source>
        <dbReference type="ARBA" id="ARBA00022741"/>
    </source>
</evidence>
<protein>
    <recommendedName>
        <fullName evidence="2">histidine kinase</fullName>
        <ecNumber evidence="2">2.7.13.3</ecNumber>
    </recommendedName>
</protein>
<dbReference type="CDD" id="cd00130">
    <property type="entry name" value="PAS"/>
    <property type="match status" value="1"/>
</dbReference>
<organism evidence="16 17">
    <name type="scientific">Sulfitobacter geojensis</name>
    <dbReference type="NCBI Taxonomy" id="1342299"/>
    <lineage>
        <taxon>Bacteria</taxon>
        <taxon>Pseudomonadati</taxon>
        <taxon>Pseudomonadota</taxon>
        <taxon>Alphaproteobacteria</taxon>
        <taxon>Rhodobacterales</taxon>
        <taxon>Roseobacteraceae</taxon>
        <taxon>Sulfitobacter</taxon>
    </lineage>
</organism>
<dbReference type="EMBL" id="JAFBRM010000001">
    <property type="protein sequence ID" value="MBM1713016.1"/>
    <property type="molecule type" value="Genomic_DNA"/>
</dbReference>
<proteinExistence type="predicted"/>
<evidence type="ECO:0000259" key="15">
    <source>
        <dbReference type="PROSITE" id="PS50113"/>
    </source>
</evidence>
<dbReference type="AlphaFoldDB" id="A0AAE2VWF6"/>
<dbReference type="PROSITE" id="PS50112">
    <property type="entry name" value="PAS"/>
    <property type="match status" value="1"/>
</dbReference>
<evidence type="ECO:0000313" key="16">
    <source>
        <dbReference type="EMBL" id="MBM1713016.1"/>
    </source>
</evidence>
<evidence type="ECO:0000256" key="12">
    <source>
        <dbReference type="ARBA" id="ARBA00022991"/>
    </source>
</evidence>
<comment type="caution">
    <text evidence="16">The sequence shown here is derived from an EMBL/GenBank/DDBJ whole genome shotgun (WGS) entry which is preliminary data.</text>
</comment>
<accession>A0AAE2VWF6</accession>
<dbReference type="InterPro" id="IPR001610">
    <property type="entry name" value="PAC"/>
</dbReference>
<dbReference type="InterPro" id="IPR035965">
    <property type="entry name" value="PAS-like_dom_sf"/>
</dbReference>
<keyword evidence="13" id="KW-0675">Receptor</keyword>
<dbReference type="Proteomes" id="UP000732193">
    <property type="component" value="Unassembled WGS sequence"/>
</dbReference>
<dbReference type="GO" id="GO:0009881">
    <property type="term" value="F:photoreceptor activity"/>
    <property type="evidence" value="ECO:0007669"/>
    <property type="project" value="UniProtKB-KW"/>
</dbReference>
<evidence type="ECO:0000256" key="1">
    <source>
        <dbReference type="ARBA" id="ARBA00000085"/>
    </source>
</evidence>
<reference evidence="16 17" key="1">
    <citation type="submission" date="2021-01" db="EMBL/GenBank/DDBJ databases">
        <title>Diatom-associated Roseobacters Show Island Model of Population Structure.</title>
        <authorList>
            <person name="Qu L."/>
            <person name="Feng X."/>
            <person name="Chen Y."/>
            <person name="Li L."/>
            <person name="Wang X."/>
            <person name="Hu Z."/>
            <person name="Wang H."/>
            <person name="Luo H."/>
        </authorList>
    </citation>
    <scope>NUCLEOTIDE SEQUENCE [LARGE SCALE GENOMIC DNA]</scope>
    <source>
        <strain evidence="16 17">TR60-84</strain>
    </source>
</reference>
<comment type="catalytic activity">
    <reaction evidence="1">
        <text>ATP + protein L-histidine = ADP + protein N-phospho-L-histidine.</text>
        <dbReference type="EC" id="2.7.13.3"/>
    </reaction>
</comment>
<dbReference type="EC" id="2.7.13.3" evidence="2"/>
<evidence type="ECO:0000256" key="2">
    <source>
        <dbReference type="ARBA" id="ARBA00012438"/>
    </source>
</evidence>
<sequence>MEILKSKPRWDLKNDRAIAQAVRHARIPLCISDPNVTDNPIVFANDAFMALTGYSKDEVIGKNCRFLQGTGTTPESVNAVRRAIDAKQVETVEIVNYRKDGSSFLNALQIGPIMDDDGKVLYFFGSQLDVSEKREAEKRARALADAELIHRLRNIVNVMAVVIEMTAREEDDTRTLSGVVVERLRALSDAHLQTVGQLDEMANVEMAELGTTILAAYAPKGKAQFSLEGEQVVLPSQLLSCIALGLHELATNSIKHGALGVATGTIQLTWDVAPDDDDQMLRLTWQENNGPPVVEPKRQSGSRIINDLIEAVGGALTLEWNAAGLIARAHFPL</sequence>
<keyword evidence="4" id="KW-0597">Phosphoprotein</keyword>
<dbReference type="SMART" id="SM00091">
    <property type="entry name" value="PAS"/>
    <property type="match status" value="1"/>
</dbReference>
<keyword evidence="17" id="KW-1185">Reference proteome</keyword>
<evidence type="ECO:0000259" key="14">
    <source>
        <dbReference type="PROSITE" id="PS50112"/>
    </source>
</evidence>
<dbReference type="GO" id="GO:0004673">
    <property type="term" value="F:protein histidine kinase activity"/>
    <property type="evidence" value="ECO:0007669"/>
    <property type="project" value="UniProtKB-EC"/>
</dbReference>
<keyword evidence="9" id="KW-0547">Nucleotide-binding</keyword>
<dbReference type="InterPro" id="IPR000700">
    <property type="entry name" value="PAS-assoc_C"/>
</dbReference>
<keyword evidence="12" id="KW-0157">Chromophore</keyword>
<evidence type="ECO:0000313" key="17">
    <source>
        <dbReference type="Proteomes" id="UP000732193"/>
    </source>
</evidence>
<name>A0AAE2VWF6_9RHOB</name>
<keyword evidence="3" id="KW-0600">Photoreceptor protein</keyword>
<dbReference type="RefSeq" id="WP_064224039.1">
    <property type="nucleotide sequence ID" value="NZ_JAFBRH010000001.1"/>
</dbReference>
<dbReference type="InterPro" id="IPR000014">
    <property type="entry name" value="PAS"/>
</dbReference>
<evidence type="ECO:0000256" key="11">
    <source>
        <dbReference type="ARBA" id="ARBA00022840"/>
    </source>
</evidence>
<evidence type="ECO:0000256" key="7">
    <source>
        <dbReference type="ARBA" id="ARBA00022643"/>
    </source>
</evidence>
<gene>
    <name evidence="16" type="ORF">JQV55_05525</name>
</gene>
<feature type="domain" description="PAC" evidence="15">
    <location>
        <begin position="90"/>
        <end position="142"/>
    </location>
</feature>
<evidence type="ECO:0000256" key="10">
    <source>
        <dbReference type="ARBA" id="ARBA00022777"/>
    </source>
</evidence>
<keyword evidence="6" id="KW-0285">Flavoprotein</keyword>
<feature type="domain" description="PAS" evidence="14">
    <location>
        <begin position="14"/>
        <end position="63"/>
    </location>
</feature>
<keyword evidence="8" id="KW-0808">Transferase</keyword>
<dbReference type="PANTHER" id="PTHR47429:SF2">
    <property type="entry name" value="PROTEIN TWIN LOV 1"/>
    <property type="match status" value="1"/>
</dbReference>
<dbReference type="InterPro" id="IPR011102">
    <property type="entry name" value="Sig_transdc_His_kinase_HWE"/>
</dbReference>
<dbReference type="PANTHER" id="PTHR47429">
    <property type="entry name" value="PROTEIN TWIN LOV 1"/>
    <property type="match status" value="1"/>
</dbReference>
<dbReference type="NCBIfam" id="TIGR00229">
    <property type="entry name" value="sensory_box"/>
    <property type="match status" value="1"/>
</dbReference>
<evidence type="ECO:0000256" key="4">
    <source>
        <dbReference type="ARBA" id="ARBA00022553"/>
    </source>
</evidence>
<keyword evidence="11" id="KW-0067">ATP-binding</keyword>
<dbReference type="PROSITE" id="PS50113">
    <property type="entry name" value="PAC"/>
    <property type="match status" value="1"/>
</dbReference>
<dbReference type="Pfam" id="PF13426">
    <property type="entry name" value="PAS_9"/>
    <property type="match status" value="1"/>
</dbReference>
<dbReference type="Gene3D" id="3.30.565.10">
    <property type="entry name" value="Histidine kinase-like ATPase, C-terminal domain"/>
    <property type="match status" value="1"/>
</dbReference>
<dbReference type="Pfam" id="PF07536">
    <property type="entry name" value="HWE_HK"/>
    <property type="match status" value="1"/>
</dbReference>
<evidence type="ECO:0000256" key="6">
    <source>
        <dbReference type="ARBA" id="ARBA00022630"/>
    </source>
</evidence>
<keyword evidence="5" id="KW-0716">Sensory transduction</keyword>
<dbReference type="SMART" id="SM00911">
    <property type="entry name" value="HWE_HK"/>
    <property type="match status" value="1"/>
</dbReference>
<dbReference type="SMART" id="SM00086">
    <property type="entry name" value="PAC"/>
    <property type="match status" value="1"/>
</dbReference>
<evidence type="ECO:0000256" key="5">
    <source>
        <dbReference type="ARBA" id="ARBA00022606"/>
    </source>
</evidence>
<evidence type="ECO:0000256" key="8">
    <source>
        <dbReference type="ARBA" id="ARBA00022679"/>
    </source>
</evidence>
<evidence type="ECO:0000256" key="13">
    <source>
        <dbReference type="ARBA" id="ARBA00023170"/>
    </source>
</evidence>